<comment type="caution">
    <text evidence="6">The sequence shown here is derived from an EMBL/GenBank/DDBJ whole genome shotgun (WGS) entry which is preliminary data.</text>
</comment>
<keyword evidence="2 5" id="KW-0812">Transmembrane</keyword>
<dbReference type="Gene3D" id="1.20.1250.20">
    <property type="entry name" value="MFS general substrate transporter like domains"/>
    <property type="match status" value="2"/>
</dbReference>
<dbReference type="OrthoDB" id="3831523at2"/>
<evidence type="ECO:0000256" key="4">
    <source>
        <dbReference type="ARBA" id="ARBA00023136"/>
    </source>
</evidence>
<dbReference type="PANTHER" id="PTHR23514">
    <property type="entry name" value="BYPASS OF STOP CODON PROTEIN 6"/>
    <property type="match status" value="1"/>
</dbReference>
<dbReference type="EMBL" id="WBOF01000001">
    <property type="protein sequence ID" value="MQS15744.1"/>
    <property type="molecule type" value="Genomic_DNA"/>
</dbReference>
<protein>
    <submittedName>
        <fullName evidence="6">MFS transporter</fullName>
    </submittedName>
</protein>
<feature type="transmembrane region" description="Helical" evidence="5">
    <location>
        <begin position="131"/>
        <end position="153"/>
    </location>
</feature>
<sequence length="384" mass="38181">MRRSGGVVGLLAPAVSWGLFWGGWAALLPGIKAELALTDQQLGLSLFAIPVAAVPAMLLTGPLAHRLAQYTLPVVTAAFGVGVLLVGLAHSRAAFIGALLLIGASSGGVEVGLNATLAAQEARDGRRLFNLVHSATPLAMVVAAPAAGLARYLGASPEAVLTAISVLVGLSAVLAIDRRGWEEPASAATERPRQMTGLLLMLGAVAAIALLMENSVEQWGAIHLVQQLGAGPLIASFGPAAYMAGLSAGRMLAQWQGARLPDRTLVSIGGVLGGAGLAVGAAAWSVPWAVVGYAVAGGGLAPVVPTLLSAVGRGIDPARRARTISAVTTVSYAGFLVSPPLVGTLAGAVGLSAALGTVAACGVLVAAGGQLLRRLADGPTGGDA</sequence>
<comment type="subcellular location">
    <subcellularLocation>
        <location evidence="1">Membrane</location>
        <topology evidence="1">Multi-pass membrane protein</topology>
    </subcellularLocation>
</comment>
<feature type="transmembrane region" description="Helical" evidence="5">
    <location>
        <begin position="67"/>
        <end position="89"/>
    </location>
</feature>
<evidence type="ECO:0000313" key="6">
    <source>
        <dbReference type="EMBL" id="MQS15744.1"/>
    </source>
</evidence>
<dbReference type="AlphaFoldDB" id="A0A6N7L0P6"/>
<dbReference type="RefSeq" id="WP_153465428.1">
    <property type="nucleotide sequence ID" value="NZ_WBOF01000001.1"/>
</dbReference>
<name>A0A6N7L0P6_9ACTN</name>
<reference evidence="6 7" key="1">
    <citation type="submission" date="2019-09" db="EMBL/GenBank/DDBJ databases">
        <title>Genome Sequences of Streptomyces kaniharaensis ATCC 21070.</title>
        <authorList>
            <person name="Zhu W."/>
            <person name="De Crecy-Lagard V."/>
            <person name="Richards N.G."/>
        </authorList>
    </citation>
    <scope>NUCLEOTIDE SEQUENCE [LARGE SCALE GENOMIC DNA]</scope>
    <source>
        <strain evidence="6 7">SF-557</strain>
    </source>
</reference>
<dbReference type="SUPFAM" id="SSF103473">
    <property type="entry name" value="MFS general substrate transporter"/>
    <property type="match status" value="1"/>
</dbReference>
<evidence type="ECO:0000256" key="5">
    <source>
        <dbReference type="SAM" id="Phobius"/>
    </source>
</evidence>
<keyword evidence="7" id="KW-1185">Reference proteome</keyword>
<feature type="transmembrane region" description="Helical" evidence="5">
    <location>
        <begin position="290"/>
        <end position="311"/>
    </location>
</feature>
<dbReference type="GO" id="GO:0016020">
    <property type="term" value="C:membrane"/>
    <property type="evidence" value="ECO:0007669"/>
    <property type="project" value="UniProtKB-SubCell"/>
</dbReference>
<keyword evidence="4 5" id="KW-0472">Membrane</keyword>
<feature type="transmembrane region" description="Helical" evidence="5">
    <location>
        <begin position="95"/>
        <end position="119"/>
    </location>
</feature>
<evidence type="ECO:0000313" key="7">
    <source>
        <dbReference type="Proteomes" id="UP000450000"/>
    </source>
</evidence>
<proteinExistence type="predicted"/>
<dbReference type="InterPro" id="IPR036259">
    <property type="entry name" value="MFS_trans_sf"/>
</dbReference>
<feature type="transmembrane region" description="Helical" evidence="5">
    <location>
        <begin position="265"/>
        <end position="284"/>
    </location>
</feature>
<feature type="transmembrane region" description="Helical" evidence="5">
    <location>
        <begin position="232"/>
        <end position="253"/>
    </location>
</feature>
<evidence type="ECO:0000256" key="1">
    <source>
        <dbReference type="ARBA" id="ARBA00004141"/>
    </source>
</evidence>
<dbReference type="Proteomes" id="UP000450000">
    <property type="component" value="Unassembled WGS sequence"/>
</dbReference>
<feature type="transmembrane region" description="Helical" evidence="5">
    <location>
        <begin position="323"/>
        <end position="342"/>
    </location>
</feature>
<evidence type="ECO:0000256" key="3">
    <source>
        <dbReference type="ARBA" id="ARBA00022989"/>
    </source>
</evidence>
<feature type="transmembrane region" description="Helical" evidence="5">
    <location>
        <begin position="41"/>
        <end position="60"/>
    </location>
</feature>
<feature type="transmembrane region" description="Helical" evidence="5">
    <location>
        <begin position="348"/>
        <end position="367"/>
    </location>
</feature>
<keyword evidence="3 5" id="KW-1133">Transmembrane helix</keyword>
<feature type="transmembrane region" description="Helical" evidence="5">
    <location>
        <begin position="196"/>
        <end position="212"/>
    </location>
</feature>
<feature type="transmembrane region" description="Helical" evidence="5">
    <location>
        <begin position="159"/>
        <end position="176"/>
    </location>
</feature>
<dbReference type="InterPro" id="IPR051788">
    <property type="entry name" value="MFS_Transporter"/>
</dbReference>
<accession>A0A6N7L0P6</accession>
<evidence type="ECO:0000256" key="2">
    <source>
        <dbReference type="ARBA" id="ARBA00022692"/>
    </source>
</evidence>
<organism evidence="6 7">
    <name type="scientific">Streptomyces kaniharaensis</name>
    <dbReference type="NCBI Taxonomy" id="212423"/>
    <lineage>
        <taxon>Bacteria</taxon>
        <taxon>Bacillati</taxon>
        <taxon>Actinomycetota</taxon>
        <taxon>Actinomycetes</taxon>
        <taxon>Kitasatosporales</taxon>
        <taxon>Streptomycetaceae</taxon>
        <taxon>Streptomyces</taxon>
    </lineage>
</organism>
<gene>
    <name evidence="6" type="ORF">F7Q99_26635</name>
</gene>
<dbReference type="PANTHER" id="PTHR23514:SF13">
    <property type="entry name" value="INNER MEMBRANE PROTEIN YBJJ"/>
    <property type="match status" value="1"/>
</dbReference>